<dbReference type="SMART" id="SM00429">
    <property type="entry name" value="IPT"/>
    <property type="match status" value="1"/>
</dbReference>
<evidence type="ECO:0000256" key="5">
    <source>
        <dbReference type="ARBA" id="ARBA00022764"/>
    </source>
</evidence>
<name>A0ABW2FFL2_9BACL</name>
<evidence type="ECO:0000256" key="2">
    <source>
        <dbReference type="ARBA" id="ARBA00004613"/>
    </source>
</evidence>
<dbReference type="RefSeq" id="WP_378053402.1">
    <property type="nucleotide sequence ID" value="NZ_JBHMDN010000073.1"/>
</dbReference>
<dbReference type="InterPro" id="IPR002909">
    <property type="entry name" value="IPT_dom"/>
</dbReference>
<dbReference type="InterPro" id="IPR036116">
    <property type="entry name" value="FN3_sf"/>
</dbReference>
<keyword evidence="4" id="KW-0732">Signal</keyword>
<dbReference type="InterPro" id="IPR003961">
    <property type="entry name" value="FN3_dom"/>
</dbReference>
<dbReference type="CDD" id="cd00063">
    <property type="entry name" value="FN3"/>
    <property type="match status" value="2"/>
</dbReference>
<dbReference type="SUPFAM" id="SSF49265">
    <property type="entry name" value="Fibronectin type III"/>
    <property type="match status" value="2"/>
</dbReference>
<dbReference type="PROSITE" id="PS50853">
    <property type="entry name" value="FN3"/>
    <property type="match status" value="2"/>
</dbReference>
<keyword evidence="3" id="KW-0964">Secreted</keyword>
<dbReference type="InterPro" id="IPR012480">
    <property type="entry name" value="Hepar_II_III_C"/>
</dbReference>
<feature type="domain" description="Fibronectin type-III" evidence="8">
    <location>
        <begin position="1614"/>
        <end position="1703"/>
    </location>
</feature>
<evidence type="ECO:0000256" key="1">
    <source>
        <dbReference type="ARBA" id="ARBA00004418"/>
    </source>
</evidence>
<comment type="caution">
    <text evidence="10">The sequence shown here is derived from an EMBL/GenBank/DDBJ whole genome shotgun (WGS) entry which is preliminary data.</text>
</comment>
<dbReference type="CDD" id="cd00102">
    <property type="entry name" value="IPT"/>
    <property type="match status" value="1"/>
</dbReference>
<feature type="domain" description="Fibronectin type-III" evidence="8">
    <location>
        <begin position="1523"/>
        <end position="1613"/>
    </location>
</feature>
<dbReference type="PANTHER" id="PTHR39210">
    <property type="entry name" value="HEPARIN-SULFATE LYASE"/>
    <property type="match status" value="1"/>
</dbReference>
<dbReference type="InterPro" id="IPR008929">
    <property type="entry name" value="Chondroitin_lyas"/>
</dbReference>
<dbReference type="InterPro" id="IPR046780">
    <property type="entry name" value="aBig_2"/>
</dbReference>
<dbReference type="Pfam" id="PF00395">
    <property type="entry name" value="SLH"/>
    <property type="match status" value="3"/>
</dbReference>
<keyword evidence="11" id="KW-1185">Reference proteome</keyword>
<dbReference type="Pfam" id="PF00041">
    <property type="entry name" value="fn3"/>
    <property type="match status" value="1"/>
</dbReference>
<evidence type="ECO:0000256" key="6">
    <source>
        <dbReference type="ARBA" id="ARBA00023239"/>
    </source>
</evidence>
<dbReference type="SUPFAM" id="SSF81296">
    <property type="entry name" value="E set domains"/>
    <property type="match status" value="1"/>
</dbReference>
<evidence type="ECO:0000313" key="11">
    <source>
        <dbReference type="Proteomes" id="UP001596378"/>
    </source>
</evidence>
<dbReference type="Gene3D" id="2.70.98.70">
    <property type="match status" value="1"/>
</dbReference>
<dbReference type="Pfam" id="PF07940">
    <property type="entry name" value="Hepar_II_III_C"/>
    <property type="match status" value="1"/>
</dbReference>
<organism evidence="10 11">
    <name type="scientific">Cohnella cellulosilytica</name>
    <dbReference type="NCBI Taxonomy" id="986710"/>
    <lineage>
        <taxon>Bacteria</taxon>
        <taxon>Bacillati</taxon>
        <taxon>Bacillota</taxon>
        <taxon>Bacilli</taxon>
        <taxon>Bacillales</taxon>
        <taxon>Paenibacillaceae</taxon>
        <taxon>Cohnella</taxon>
    </lineage>
</organism>
<dbReference type="InterPro" id="IPR055372">
    <property type="entry name" value="CBM96"/>
</dbReference>
<evidence type="ECO:0000259" key="9">
    <source>
        <dbReference type="PROSITE" id="PS51272"/>
    </source>
</evidence>
<sequence>MKNRTLSLVIIVALLFSSFTFVPVSPVSASPAEQTLLMSDSMFIRQNKGVQTSNFLAIDGRTNASDIRRMSFVKFNLADYQDHPESIGTIALRYYVSLIDRGNANQNLNFYVLPQDLEEKWSNNMTYEEADAAGLVSYTNGDSPDGRQPVGPVGSIQTTADLSVAIKSHLEAHTEDATVIIKIDVRSGEDFVATLGRNTPTDDQKPALVIGMADGYETFVPAINEIKDRIGTAVSEDITLPDKIGDVDISWTSNNPEVMDDTGIIVARPGFNEPDKQASYSATLSADGKALTVTHRFKVLHLGSYAGKITDREDRRMEVEFNTAVNTPEAEGYLLELPNRYLDPQREYILHTPDEVKDGVVRFTPSKNGDYTVVNVSGLAVGGTVRFTIEAPDALISASDEMPILRGIDGELRRLADIADGLIAVDTHAVTEDLNLPASQDDVSIAWSSSNAGVISNAGIVNRPYADQRDAIVELKAVLNGGGKTYSRTYVLTVPKRTGANEFAPLQDPNRMTDESFFGVWNPAGGGSWSVQPILQYDRFGGLNEVLNSVKAGDYPGAKENLLVYYRTRTGVAEYVSPAHSSANDIVAEMTKDKVISFTELDTGVGQATVSTDWDYYTVPLSKLNSAYFLLDSDMDGSSVQVYSKENPGDKPPVLEVVVDGTTRTLTAVADTYISAGDNKNINYGAQPILNVREAASASDMPIGALTARTYFRFATEEIVGDVTSINLKFYARSTSGTKKLYVMLTNNQKEFDENALTWAGHYPEAFNFKETGYIWLDPNQFISKWGVENEWPNFVSRLYQLPWLMSSYVDTNDEIYAYRAFELLLSMYKARSSSVYSRILETGWRTKNIDDLFFGGLNSGSMTPEVLTAMLKYMYDNALSLKDATPDAGANWQSAIRVGFMRMCAYTPEIVPESWWEHGKARLQDLYSSGIFNADGSYLESTTGYMIGVIDELKLAMELITTRDDEDDPTYQFLLEQYRRLAKYYFDLTMNEGHHVPWGDGPWNDVKKFAQNENEYDPNPYFEYFATDGQSGIEPNYTSIVYPGKAVAIMRDNWLPDGLSAFIQADGGGNHSHADDLALDVYGYGRRLLVEIGNSSYSPGSLMAANRLKTISHNTIEIDNTDQYRNAYDNVSQKLNLATNRLFDFVDGNSSQIYNKAFNTSIGTNFDVNRKVLFLHNSYWIVSDYITPADSNPHTYRQAWHPDANNGLTIDPATKAMVTHYEQGGADIAVVPADPETLDALKVQNYMNSPEAGITLSDYLQYVREDVAGPQTFDTVLYPFKTGENADVAVARIPLDTESITATALQIDIGQNTGYYYSSNEALPSRRDFGDYATDGQMAYVEKDSSGHATTAALTKGTMLSDGDIVLVSSGETLGDFGVQWNADNTLALYTSGALPADGVEIYAAQPVNGVVLNGQAIAFTYSNNVVSTNGEPTDSAPVVTAVSPAGGPEAGGTEVTITGSGLSVTTAVYFGGNPAASFTAVSDTSVIAVAPAGSGTVDITVMTPYGTSAPSAADRFTYVDTQTVPVLQSATAGDERVTLAWSSVPGATGYNIYKSTASGSYDAAHATVSGSVYGYDATGLTNGTTYFFVVSASVGGNDSGYSNEVSATPRTVPGAPTGVTATAGNGQAVVRFTPPADNGGSAITEYTVTSSPEGIAATGTGTAFTVTGLTNGTAYTFTVTATNAAGTGPASADSNRVTPSRPAGGSSGGGYTGGNDTPSAPPASADADLIVDGKTGTAATTTTVEEGGRTVTTVALDDAKLEEMLRGAGDNPVVTLLVNNETDAAVGLLSGRAVKNMAEKGAVLELKTGRAAYSIPASQINIDAIVTQFGAQTELKDITVSVKISEPDADTVKLIEAAANKNNDQLAVPPIVFEIICASGGKAVEISKFNAYVERTIAIPEGVDPAKITTGVVLNADGTLSHVPTAITLIDGRYYARINSLTNSAYALIHSQRSFKDIASHWAKETVEDMASRLVINGVSEDKFEPDRDITRAEFAAIAVKALGLMRPGMGKDLFSDVPKGAWYYDAVTIAHEYGLISGYADGKFGPNDKISREQAMVIISRAMEWTGLKAELPTDDQAGRLLEAYSDAGLSADYARTGIAACIDAGIVSGRNGNLLAPKDNLTRAEAAAIARRLLEVSNLI</sequence>
<dbReference type="Pfam" id="PF01833">
    <property type="entry name" value="TIG"/>
    <property type="match status" value="1"/>
</dbReference>
<proteinExistence type="predicted"/>
<protein>
    <submittedName>
        <fullName evidence="10">S-layer homology domain-containing protein</fullName>
    </submittedName>
</protein>
<dbReference type="Pfam" id="PF24517">
    <property type="entry name" value="CBM96"/>
    <property type="match status" value="1"/>
</dbReference>
<dbReference type="PROSITE" id="PS51272">
    <property type="entry name" value="SLH"/>
    <property type="match status" value="3"/>
</dbReference>
<evidence type="ECO:0000259" key="8">
    <source>
        <dbReference type="PROSITE" id="PS50853"/>
    </source>
</evidence>
<dbReference type="Gene3D" id="1.50.10.100">
    <property type="entry name" value="Chondroitin AC/alginate lyase"/>
    <property type="match status" value="1"/>
</dbReference>
<dbReference type="InterPro" id="IPR001119">
    <property type="entry name" value="SLH_dom"/>
</dbReference>
<evidence type="ECO:0000313" key="10">
    <source>
        <dbReference type="EMBL" id="MFC7150709.1"/>
    </source>
</evidence>
<accession>A0ABW2FFL2</accession>
<feature type="domain" description="SLH" evidence="9">
    <location>
        <begin position="2013"/>
        <end position="2076"/>
    </location>
</feature>
<dbReference type="PANTHER" id="PTHR39210:SF1">
    <property type="entry name" value="HEPARIN-SULFATE LYASE"/>
    <property type="match status" value="1"/>
</dbReference>
<evidence type="ECO:0000256" key="7">
    <source>
        <dbReference type="SAM" id="MobiDB-lite"/>
    </source>
</evidence>
<dbReference type="InterPro" id="IPR014756">
    <property type="entry name" value="Ig_E-set"/>
</dbReference>
<comment type="subcellular location">
    <subcellularLocation>
        <location evidence="1">Periplasm</location>
    </subcellularLocation>
    <subcellularLocation>
        <location evidence="2">Secreted</location>
    </subcellularLocation>
</comment>
<reference evidence="11" key="1">
    <citation type="journal article" date="2019" name="Int. J. Syst. Evol. Microbiol.">
        <title>The Global Catalogue of Microorganisms (GCM) 10K type strain sequencing project: providing services to taxonomists for standard genome sequencing and annotation.</title>
        <authorList>
            <consortium name="The Broad Institute Genomics Platform"/>
            <consortium name="The Broad Institute Genome Sequencing Center for Infectious Disease"/>
            <person name="Wu L."/>
            <person name="Ma J."/>
        </authorList>
    </citation>
    <scope>NUCLEOTIDE SEQUENCE [LARGE SCALE GENOMIC DNA]</scope>
    <source>
        <strain evidence="11">KCTC 12907</strain>
    </source>
</reference>
<keyword evidence="6" id="KW-0456">Lyase</keyword>
<gene>
    <name evidence="10" type="ORF">ACFQMJ_19430</name>
</gene>
<evidence type="ECO:0000256" key="3">
    <source>
        <dbReference type="ARBA" id="ARBA00022525"/>
    </source>
</evidence>
<dbReference type="Gene3D" id="2.60.40.10">
    <property type="entry name" value="Immunoglobulins"/>
    <property type="match status" value="3"/>
</dbReference>
<dbReference type="SMART" id="SM00060">
    <property type="entry name" value="FN3"/>
    <property type="match status" value="2"/>
</dbReference>
<dbReference type="Pfam" id="PF20578">
    <property type="entry name" value="aBig_2"/>
    <property type="match status" value="2"/>
</dbReference>
<dbReference type="EMBL" id="JBHTAI010000012">
    <property type="protein sequence ID" value="MFC7150709.1"/>
    <property type="molecule type" value="Genomic_DNA"/>
</dbReference>
<feature type="region of interest" description="Disordered" evidence="7">
    <location>
        <begin position="1688"/>
        <end position="1729"/>
    </location>
</feature>
<dbReference type="InterPro" id="IPR013783">
    <property type="entry name" value="Ig-like_fold"/>
</dbReference>
<keyword evidence="5" id="KW-0574">Periplasm</keyword>
<dbReference type="Proteomes" id="UP001596378">
    <property type="component" value="Unassembled WGS sequence"/>
</dbReference>
<feature type="domain" description="SLH" evidence="9">
    <location>
        <begin position="2085"/>
        <end position="2144"/>
    </location>
</feature>
<evidence type="ECO:0000256" key="4">
    <source>
        <dbReference type="ARBA" id="ARBA00022729"/>
    </source>
</evidence>
<feature type="domain" description="SLH" evidence="9">
    <location>
        <begin position="1952"/>
        <end position="2012"/>
    </location>
</feature>